<reference evidence="4 5" key="1">
    <citation type="submission" date="2024-02" db="EMBL/GenBank/DDBJ databases">
        <title>Chromosome-scale genome assembly of the rough periwinkle Littorina saxatilis.</title>
        <authorList>
            <person name="De Jode A."/>
            <person name="Faria R."/>
            <person name="Formenti G."/>
            <person name="Sims Y."/>
            <person name="Smith T.P."/>
            <person name="Tracey A."/>
            <person name="Wood J.M.D."/>
            <person name="Zagrodzka Z.B."/>
            <person name="Johannesson K."/>
            <person name="Butlin R.K."/>
            <person name="Leder E.H."/>
        </authorList>
    </citation>
    <scope>NUCLEOTIDE SEQUENCE [LARGE SCALE GENOMIC DNA]</scope>
    <source>
        <strain evidence="4">Snail1</strain>
        <tissue evidence="4">Muscle</tissue>
    </source>
</reference>
<dbReference type="Pfam" id="PF09607">
    <property type="entry name" value="BrkDBD"/>
    <property type="match status" value="1"/>
</dbReference>
<feature type="region of interest" description="Disordered" evidence="2">
    <location>
        <begin position="383"/>
        <end position="434"/>
    </location>
</feature>
<dbReference type="InterPro" id="IPR009057">
    <property type="entry name" value="Homeodomain-like_sf"/>
</dbReference>
<dbReference type="InterPro" id="IPR018586">
    <property type="entry name" value="Brinker_DNA-bd"/>
</dbReference>
<evidence type="ECO:0000256" key="1">
    <source>
        <dbReference type="ARBA" id="ARBA00023125"/>
    </source>
</evidence>
<dbReference type="Pfam" id="PF03184">
    <property type="entry name" value="DDE_1"/>
    <property type="match status" value="1"/>
</dbReference>
<dbReference type="EMBL" id="JBAMIC010004070">
    <property type="protein sequence ID" value="KAK7088131.1"/>
    <property type="molecule type" value="Genomic_DNA"/>
</dbReference>
<dbReference type="SUPFAM" id="SSF46689">
    <property type="entry name" value="Homeodomain-like"/>
    <property type="match status" value="2"/>
</dbReference>
<dbReference type="SMART" id="SM00674">
    <property type="entry name" value="CENPB"/>
    <property type="match status" value="1"/>
</dbReference>
<gene>
    <name evidence="4" type="ORF">V1264_022083</name>
</gene>
<keyword evidence="1" id="KW-0238">DNA-binding</keyword>
<dbReference type="PANTHER" id="PTHR19303">
    <property type="entry name" value="TRANSPOSON"/>
    <property type="match status" value="1"/>
</dbReference>
<dbReference type="PANTHER" id="PTHR19303:SF71">
    <property type="entry name" value="ZINC FINGER PHD-TYPE DOMAIN-CONTAINING PROTEIN"/>
    <property type="match status" value="1"/>
</dbReference>
<evidence type="ECO:0000256" key="2">
    <source>
        <dbReference type="SAM" id="MobiDB-lite"/>
    </source>
</evidence>
<proteinExistence type="predicted"/>
<dbReference type="AlphaFoldDB" id="A0AAN9AJS5"/>
<evidence type="ECO:0000313" key="5">
    <source>
        <dbReference type="Proteomes" id="UP001374579"/>
    </source>
</evidence>
<protein>
    <recommendedName>
        <fullName evidence="3">HTH CENPB-type domain-containing protein</fullName>
    </recommendedName>
</protein>
<feature type="domain" description="HTH CENPB-type" evidence="3">
    <location>
        <begin position="58"/>
        <end position="129"/>
    </location>
</feature>
<evidence type="ECO:0000259" key="3">
    <source>
        <dbReference type="PROSITE" id="PS51253"/>
    </source>
</evidence>
<name>A0AAN9AJS5_9CAEN</name>
<dbReference type="InterPro" id="IPR006600">
    <property type="entry name" value="HTH_CenpB_DNA-bd_dom"/>
</dbReference>
<dbReference type="GO" id="GO:0005634">
    <property type="term" value="C:nucleus"/>
    <property type="evidence" value="ECO:0007669"/>
    <property type="project" value="TreeGrafter"/>
</dbReference>
<sequence>MPKTKRLAYDAEFKLKAIELAEGKGNRKAAFELGIHESMVRKWRKQKTELGACKRTRRAFRGCAARWPELEAQLVDWVHIQRAASRGLSTVQVQLKAIEMARTMGIDNFVGGATWCYRFMKRNNLSMRTKTTLCQEIPADLLEKTTLFRNFVSELIAEEFIGLDFIVNMDEVPLSFDMPLTRTINKKGESSVSIKTTGHEKSNFTCVLACTASGIKLPPMLIFKRKTMPKEKFPAGIVIKVNVKGWMDETMMHNWLAECFTKRPGGFFRRAKTLLVMDSMRAHITVGVKQAVKSANALLAVIPGGTTKFLQPLDISVNRSFKASLCKLWERWMTEGEHSFTKTGRMRRASLAEVASWVVQAWEEVPIRVIIKAFQKAEIVADDSADLDSPSSENENDPTDTNAHPAMTDEAMRAIFHSDTEDSDFSGFSGNEGD</sequence>
<dbReference type="Proteomes" id="UP001374579">
    <property type="component" value="Unassembled WGS sequence"/>
</dbReference>
<evidence type="ECO:0000313" key="4">
    <source>
        <dbReference type="EMBL" id="KAK7088131.1"/>
    </source>
</evidence>
<comment type="caution">
    <text evidence="4">The sequence shown here is derived from an EMBL/GenBank/DDBJ whole genome shotgun (WGS) entry which is preliminary data.</text>
</comment>
<keyword evidence="5" id="KW-1185">Reference proteome</keyword>
<feature type="compositionally biased region" description="Basic and acidic residues" evidence="2">
    <location>
        <begin position="410"/>
        <end position="420"/>
    </location>
</feature>
<dbReference type="GO" id="GO:0003677">
    <property type="term" value="F:DNA binding"/>
    <property type="evidence" value="ECO:0007669"/>
    <property type="project" value="UniProtKB-KW"/>
</dbReference>
<dbReference type="InterPro" id="IPR050863">
    <property type="entry name" value="CenT-Element_Derived"/>
</dbReference>
<dbReference type="PROSITE" id="PS51253">
    <property type="entry name" value="HTH_CENPB"/>
    <property type="match status" value="1"/>
</dbReference>
<dbReference type="InterPro" id="IPR004875">
    <property type="entry name" value="DDE_SF_endonuclease_dom"/>
</dbReference>
<dbReference type="Pfam" id="PF03221">
    <property type="entry name" value="HTH_Tnp_Tc5"/>
    <property type="match status" value="1"/>
</dbReference>
<accession>A0AAN9AJS5</accession>
<dbReference type="Gene3D" id="1.10.10.60">
    <property type="entry name" value="Homeodomain-like"/>
    <property type="match status" value="1"/>
</dbReference>
<organism evidence="4 5">
    <name type="scientific">Littorina saxatilis</name>
    <dbReference type="NCBI Taxonomy" id="31220"/>
    <lineage>
        <taxon>Eukaryota</taxon>
        <taxon>Metazoa</taxon>
        <taxon>Spiralia</taxon>
        <taxon>Lophotrochozoa</taxon>
        <taxon>Mollusca</taxon>
        <taxon>Gastropoda</taxon>
        <taxon>Caenogastropoda</taxon>
        <taxon>Littorinimorpha</taxon>
        <taxon>Littorinoidea</taxon>
        <taxon>Littorinidae</taxon>
        <taxon>Littorina</taxon>
    </lineage>
</organism>